<dbReference type="Pfam" id="PF23469">
    <property type="entry name" value="KH_12"/>
    <property type="match status" value="1"/>
</dbReference>
<dbReference type="InterPro" id="IPR011545">
    <property type="entry name" value="DEAD/DEAH_box_helicase_dom"/>
</dbReference>
<dbReference type="Proteomes" id="UP000769157">
    <property type="component" value="Unassembled WGS sequence"/>
</dbReference>
<keyword evidence="7" id="KW-0507">mRNA processing</keyword>
<dbReference type="AlphaFoldDB" id="A0A9P8PGT6"/>
<dbReference type="InterPro" id="IPR001650">
    <property type="entry name" value="Helicase_C-like"/>
</dbReference>
<dbReference type="Gene3D" id="3.40.50.300">
    <property type="entry name" value="P-loop containing nucleotide triphosphate hydrolases"/>
    <property type="match status" value="2"/>
</dbReference>
<evidence type="ECO:0000259" key="14">
    <source>
        <dbReference type="PROSITE" id="PS51192"/>
    </source>
</evidence>
<evidence type="ECO:0000313" key="18">
    <source>
        <dbReference type="Proteomes" id="UP000769157"/>
    </source>
</evidence>
<dbReference type="InterPro" id="IPR014001">
    <property type="entry name" value="Helicase_ATP-bd"/>
</dbReference>
<keyword evidence="8" id="KW-0539">Nucleus</keyword>
<evidence type="ECO:0000259" key="16">
    <source>
        <dbReference type="PROSITE" id="PS51195"/>
    </source>
</evidence>
<feature type="region of interest" description="Disordered" evidence="13">
    <location>
        <begin position="99"/>
        <end position="122"/>
    </location>
</feature>
<dbReference type="EMBL" id="JAEUBE010000084">
    <property type="protein sequence ID" value="KAH3670994.1"/>
    <property type="molecule type" value="Genomic_DNA"/>
</dbReference>
<dbReference type="SMART" id="SM00487">
    <property type="entry name" value="DEXDc"/>
    <property type="match status" value="1"/>
</dbReference>
<feature type="region of interest" description="Disordered" evidence="13">
    <location>
        <begin position="605"/>
        <end position="631"/>
    </location>
</feature>
<dbReference type="PROSITE" id="PS00039">
    <property type="entry name" value="DEAD_ATP_HELICASE"/>
    <property type="match status" value="1"/>
</dbReference>
<dbReference type="FunFam" id="3.40.50.300:FF:000079">
    <property type="entry name" value="probable ATP-dependent RNA helicase DDX17"/>
    <property type="match status" value="1"/>
</dbReference>
<gene>
    <name evidence="17" type="ORF">OGAPHI_000705</name>
</gene>
<feature type="short sequence motif" description="Q motif" evidence="11">
    <location>
        <begin position="190"/>
        <end position="218"/>
    </location>
</feature>
<dbReference type="PROSITE" id="PS51194">
    <property type="entry name" value="HELICASE_CTER"/>
    <property type="match status" value="1"/>
</dbReference>
<protein>
    <recommendedName>
        <fullName evidence="2">RNA helicase</fullName>
        <ecNumber evidence="2">3.6.4.13</ecNumber>
    </recommendedName>
</protein>
<keyword evidence="6 12" id="KW-0067">ATP-binding</keyword>
<proteinExistence type="inferred from homology"/>
<reference evidence="17" key="2">
    <citation type="submission" date="2021-01" db="EMBL/GenBank/DDBJ databases">
        <authorList>
            <person name="Schikora-Tamarit M.A."/>
        </authorList>
    </citation>
    <scope>NUCLEOTIDE SEQUENCE</scope>
    <source>
        <strain evidence="17">CBS6075</strain>
    </source>
</reference>
<evidence type="ECO:0000256" key="12">
    <source>
        <dbReference type="RuleBase" id="RU000492"/>
    </source>
</evidence>
<dbReference type="GO" id="GO:0016787">
    <property type="term" value="F:hydrolase activity"/>
    <property type="evidence" value="ECO:0007669"/>
    <property type="project" value="UniProtKB-KW"/>
</dbReference>
<evidence type="ECO:0000256" key="13">
    <source>
        <dbReference type="SAM" id="MobiDB-lite"/>
    </source>
</evidence>
<keyword evidence="4 12" id="KW-0378">Hydrolase</keyword>
<dbReference type="SMART" id="SM00490">
    <property type="entry name" value="HELICc"/>
    <property type="match status" value="1"/>
</dbReference>
<feature type="domain" description="DEAD-box RNA helicase Q" evidence="16">
    <location>
        <begin position="190"/>
        <end position="218"/>
    </location>
</feature>
<keyword evidence="7" id="KW-0508">mRNA splicing</keyword>
<evidence type="ECO:0000313" key="17">
    <source>
        <dbReference type="EMBL" id="KAH3670994.1"/>
    </source>
</evidence>
<dbReference type="Pfam" id="PF00271">
    <property type="entry name" value="Helicase_C"/>
    <property type="match status" value="1"/>
</dbReference>
<evidence type="ECO:0000256" key="9">
    <source>
        <dbReference type="ARBA" id="ARBA00038511"/>
    </source>
</evidence>
<keyword evidence="3 12" id="KW-0547">Nucleotide-binding</keyword>
<evidence type="ECO:0000256" key="2">
    <source>
        <dbReference type="ARBA" id="ARBA00012552"/>
    </source>
</evidence>
<evidence type="ECO:0000256" key="8">
    <source>
        <dbReference type="ARBA" id="ARBA00023242"/>
    </source>
</evidence>
<dbReference type="OrthoDB" id="196131at2759"/>
<feature type="domain" description="Helicase ATP-binding" evidence="14">
    <location>
        <begin position="221"/>
        <end position="396"/>
    </location>
</feature>
<dbReference type="InterPro" id="IPR027417">
    <property type="entry name" value="P-loop_NTPase"/>
</dbReference>
<evidence type="ECO:0000256" key="10">
    <source>
        <dbReference type="ARBA" id="ARBA00047984"/>
    </source>
</evidence>
<feature type="compositionally biased region" description="Acidic residues" evidence="13">
    <location>
        <begin position="610"/>
        <end position="626"/>
    </location>
</feature>
<feature type="domain" description="Helicase C-terminal" evidence="15">
    <location>
        <begin position="407"/>
        <end position="570"/>
    </location>
</feature>
<evidence type="ECO:0000256" key="11">
    <source>
        <dbReference type="PROSITE-ProRule" id="PRU00552"/>
    </source>
</evidence>
<dbReference type="InterPro" id="IPR056149">
    <property type="entry name" value="PRP5/DDX46/KHDC4_KH"/>
</dbReference>
<dbReference type="GO" id="GO:0003724">
    <property type="term" value="F:RNA helicase activity"/>
    <property type="evidence" value="ECO:0007669"/>
    <property type="project" value="UniProtKB-EC"/>
</dbReference>
<dbReference type="PROSITE" id="PS51192">
    <property type="entry name" value="HELICASE_ATP_BIND_1"/>
    <property type="match status" value="1"/>
</dbReference>
<dbReference type="SUPFAM" id="SSF52540">
    <property type="entry name" value="P-loop containing nucleoside triphosphate hydrolases"/>
    <property type="match status" value="1"/>
</dbReference>
<dbReference type="CDD" id="cd18787">
    <property type="entry name" value="SF2_C_DEAD"/>
    <property type="match status" value="1"/>
</dbReference>
<evidence type="ECO:0000256" key="3">
    <source>
        <dbReference type="ARBA" id="ARBA00022741"/>
    </source>
</evidence>
<evidence type="ECO:0000256" key="7">
    <source>
        <dbReference type="ARBA" id="ARBA00023187"/>
    </source>
</evidence>
<evidence type="ECO:0000256" key="5">
    <source>
        <dbReference type="ARBA" id="ARBA00022806"/>
    </source>
</evidence>
<dbReference type="PROSITE" id="PS51195">
    <property type="entry name" value="Q_MOTIF"/>
    <property type="match status" value="1"/>
</dbReference>
<dbReference type="InterPro" id="IPR014014">
    <property type="entry name" value="RNA_helicase_DEAD_Q_motif"/>
</dbReference>
<reference evidence="17" key="1">
    <citation type="journal article" date="2021" name="Open Biol.">
        <title>Shared evolutionary footprints suggest mitochondrial oxidative damage underlies multiple complex I losses in fungi.</title>
        <authorList>
            <person name="Schikora-Tamarit M.A."/>
            <person name="Marcet-Houben M."/>
            <person name="Nosek J."/>
            <person name="Gabaldon T."/>
        </authorList>
    </citation>
    <scope>NUCLEOTIDE SEQUENCE</scope>
    <source>
        <strain evidence="17">CBS6075</strain>
    </source>
</reference>
<dbReference type="GeneID" id="70232673"/>
<dbReference type="GO" id="GO:0008380">
    <property type="term" value="P:RNA splicing"/>
    <property type="evidence" value="ECO:0007669"/>
    <property type="project" value="UniProtKB-KW"/>
</dbReference>
<comment type="similarity">
    <text evidence="9">Belongs to the DEAD box helicase family. DDX46/PRP5 subfamily.</text>
</comment>
<evidence type="ECO:0000256" key="1">
    <source>
        <dbReference type="ARBA" id="ARBA00004123"/>
    </source>
</evidence>
<keyword evidence="18" id="KW-1185">Reference proteome</keyword>
<comment type="subcellular location">
    <subcellularLocation>
        <location evidence="1">Nucleus</location>
    </subcellularLocation>
</comment>
<dbReference type="GO" id="GO:0003676">
    <property type="term" value="F:nucleic acid binding"/>
    <property type="evidence" value="ECO:0007669"/>
    <property type="project" value="InterPro"/>
</dbReference>
<dbReference type="EC" id="3.6.4.13" evidence="2"/>
<keyword evidence="5 12" id="KW-0347">Helicase</keyword>
<dbReference type="GO" id="GO:0005634">
    <property type="term" value="C:nucleus"/>
    <property type="evidence" value="ECO:0007669"/>
    <property type="project" value="UniProtKB-SubCell"/>
</dbReference>
<sequence>MSQDAVSSPRLAGQELTSAEEKRRARLSKLAAWKKKKEAVTAKQPVKFAARARPVPKKAAKLVRRNLLDAETEMSAPVEDEIHHEVDLDKFYESLSTDKPKEQGTIFESDEELGSESDDVDQVDPEKLLQAINEKNKKTVPEHPPSRSPFAKSLYVENSAISELSNEEVDLLRLKDAISVRGKTVRRPIVAWNQLGLPSSLVSVLETLDFAAPTPIQCESLPNIMSGRDLIGIAKTGSGKTLSFLLPLFRHLLANPASSSVRALVMTPTRELAMQIFKECQLFLRTLNLKGCCCYGGQSISHQIAEIKKGCDLVVATPGRLIDLLCANGGRVLRLSHVTYLVLDEADRMFDMGFEPQVMKILKVTRPDRQTVLFSATFPPRMEALARRCLSEPVEILVGAKNLVNDRIEQRFNVLEDDAKFPKLLEILAKFKLVDQGKVLIFVDRQDGCDLLANQLISQGYPALSLHGGKEQIDRDGIITDFKNNIIDILVATSVASRGLDVKDLNLIVNYDPPSHMEDYVHRVGRTGRAGNSGTSVTFLNRHQERSASDIVKILELSEAAVPEELQKMATRFRERLRKGEVKYGSGFGGRGLEKLEEIREQKRRLDNGLYDEDEPQEPGNEDETAEVSSDKLGNFQVEFGSTKRGADSAIYHARLNINDLPQSTRWHVSNKDNINKVVESTSTAITTKGRYYGPGKEPGPSDDPKLYLLIEGDNEVGVRQAVEMLRRGLVEGLKGSLEERKRKFSIV</sequence>
<accession>A0A9P8PGT6</accession>
<organism evidence="17 18">
    <name type="scientific">Ogataea philodendri</name>
    <dbReference type="NCBI Taxonomy" id="1378263"/>
    <lineage>
        <taxon>Eukaryota</taxon>
        <taxon>Fungi</taxon>
        <taxon>Dikarya</taxon>
        <taxon>Ascomycota</taxon>
        <taxon>Saccharomycotina</taxon>
        <taxon>Pichiomycetes</taxon>
        <taxon>Pichiales</taxon>
        <taxon>Pichiaceae</taxon>
        <taxon>Ogataea</taxon>
    </lineage>
</organism>
<dbReference type="PANTHER" id="PTHR47958">
    <property type="entry name" value="ATP-DEPENDENT RNA HELICASE DBP3"/>
    <property type="match status" value="1"/>
</dbReference>
<feature type="region of interest" description="Disordered" evidence="13">
    <location>
        <begin position="1"/>
        <end position="21"/>
    </location>
</feature>
<evidence type="ECO:0000259" key="15">
    <source>
        <dbReference type="PROSITE" id="PS51194"/>
    </source>
</evidence>
<evidence type="ECO:0000256" key="6">
    <source>
        <dbReference type="ARBA" id="ARBA00022840"/>
    </source>
</evidence>
<comment type="caution">
    <text evidence="17">The sequence shown here is derived from an EMBL/GenBank/DDBJ whole genome shotgun (WGS) entry which is preliminary data.</text>
</comment>
<dbReference type="GO" id="GO:0005524">
    <property type="term" value="F:ATP binding"/>
    <property type="evidence" value="ECO:0007669"/>
    <property type="project" value="UniProtKB-KW"/>
</dbReference>
<comment type="catalytic activity">
    <reaction evidence="10">
        <text>ATP + H2O = ADP + phosphate + H(+)</text>
        <dbReference type="Rhea" id="RHEA:13065"/>
        <dbReference type="ChEBI" id="CHEBI:15377"/>
        <dbReference type="ChEBI" id="CHEBI:15378"/>
        <dbReference type="ChEBI" id="CHEBI:30616"/>
        <dbReference type="ChEBI" id="CHEBI:43474"/>
        <dbReference type="ChEBI" id="CHEBI:456216"/>
        <dbReference type="EC" id="3.6.4.13"/>
    </reaction>
</comment>
<dbReference type="Pfam" id="PF00270">
    <property type="entry name" value="DEAD"/>
    <property type="match status" value="1"/>
</dbReference>
<dbReference type="RefSeq" id="XP_046064362.1">
    <property type="nucleotide sequence ID" value="XM_046208415.1"/>
</dbReference>
<evidence type="ECO:0000256" key="4">
    <source>
        <dbReference type="ARBA" id="ARBA00022801"/>
    </source>
</evidence>
<name>A0A9P8PGT6_9ASCO</name>
<feature type="compositionally biased region" description="Acidic residues" evidence="13">
    <location>
        <begin position="108"/>
        <end position="122"/>
    </location>
</feature>
<dbReference type="InterPro" id="IPR000629">
    <property type="entry name" value="RNA-helicase_DEAD-box_CS"/>
</dbReference>